<sequence length="70" mass="7109">MSAIEKLMLAGDHRQPVRNGEVWLVGAGPGDAELLTLKALRVIQQADVVVFDSSGFPGGNGLAAAGGAAH</sequence>
<keyword evidence="4" id="KW-0627">Porphyrin biosynthesis</keyword>
<organism evidence="6 7">
    <name type="scientific">Serratia quinivorans</name>
    <dbReference type="NCBI Taxonomy" id="137545"/>
    <lineage>
        <taxon>Bacteria</taxon>
        <taxon>Pseudomonadati</taxon>
        <taxon>Pseudomonadota</taxon>
        <taxon>Gammaproteobacteria</taxon>
        <taxon>Enterobacterales</taxon>
        <taxon>Yersiniaceae</taxon>
        <taxon>Serratia</taxon>
    </lineage>
</organism>
<protein>
    <recommendedName>
        <fullName evidence="3">uroporphyrinogen-III C-methyltransferase</fullName>
        <ecNumber evidence="3">2.1.1.107</ecNumber>
    </recommendedName>
</protein>
<dbReference type="EMBL" id="UGYN01000002">
    <property type="protein sequence ID" value="SUI84919.1"/>
    <property type="molecule type" value="Genomic_DNA"/>
</dbReference>
<dbReference type="InterPro" id="IPR050161">
    <property type="entry name" value="Siro_Cobalamin_biosynth"/>
</dbReference>
<dbReference type="Proteomes" id="UP000255529">
    <property type="component" value="Unassembled WGS sequence"/>
</dbReference>
<evidence type="ECO:0000256" key="3">
    <source>
        <dbReference type="ARBA" id="ARBA00012162"/>
    </source>
</evidence>
<dbReference type="InterPro" id="IPR003043">
    <property type="entry name" value="Uropor_MeTrfase_CS"/>
</dbReference>
<comment type="pathway">
    <text evidence="1">Cofactor biosynthesis; adenosylcobalamin biosynthesis.</text>
</comment>
<dbReference type="PANTHER" id="PTHR45790:SF3">
    <property type="entry name" value="S-ADENOSYL-L-METHIONINE-DEPENDENT UROPORPHYRINOGEN III METHYLTRANSFERASE, CHLOROPLASTIC"/>
    <property type="match status" value="1"/>
</dbReference>
<evidence type="ECO:0000256" key="4">
    <source>
        <dbReference type="ARBA" id="ARBA00023244"/>
    </source>
</evidence>
<comment type="similarity">
    <text evidence="2">Belongs to the precorrin methyltransferase family.</text>
</comment>
<dbReference type="GO" id="GO:0004851">
    <property type="term" value="F:uroporphyrin-III C-methyltransferase activity"/>
    <property type="evidence" value="ECO:0007669"/>
    <property type="project" value="UniProtKB-EC"/>
</dbReference>
<evidence type="ECO:0000256" key="1">
    <source>
        <dbReference type="ARBA" id="ARBA00004953"/>
    </source>
</evidence>
<dbReference type="GO" id="GO:0019354">
    <property type="term" value="P:siroheme biosynthetic process"/>
    <property type="evidence" value="ECO:0007669"/>
    <property type="project" value="TreeGrafter"/>
</dbReference>
<dbReference type="AlphaFoldDB" id="A0A380AP17"/>
<reference evidence="6 7" key="1">
    <citation type="submission" date="2018-06" db="EMBL/GenBank/DDBJ databases">
        <authorList>
            <consortium name="Pathogen Informatics"/>
            <person name="Doyle S."/>
        </authorList>
    </citation>
    <scope>NUCLEOTIDE SEQUENCE [LARGE SCALE GENOMIC DNA]</scope>
    <source>
        <strain evidence="6 7">NCTC11544</strain>
    </source>
</reference>
<dbReference type="Gene3D" id="3.40.1010.10">
    <property type="entry name" value="Cobalt-precorrin-4 Transmethylase, Domain 1"/>
    <property type="match status" value="1"/>
</dbReference>
<feature type="domain" description="Tetrapyrrole methylase" evidence="5">
    <location>
        <begin position="22"/>
        <end position="53"/>
    </location>
</feature>
<accession>A0A380AP17</accession>
<gene>
    <name evidence="6" type="primary">cysG_3</name>
    <name evidence="6" type="ORF">NCTC11544_04697</name>
</gene>
<dbReference type="SUPFAM" id="SSF53790">
    <property type="entry name" value="Tetrapyrrole methylase"/>
    <property type="match status" value="1"/>
</dbReference>
<proteinExistence type="inferred from homology"/>
<dbReference type="InterPro" id="IPR035996">
    <property type="entry name" value="4pyrrol_Methylase_sf"/>
</dbReference>
<dbReference type="PANTHER" id="PTHR45790">
    <property type="entry name" value="SIROHEME SYNTHASE-RELATED"/>
    <property type="match status" value="1"/>
</dbReference>
<evidence type="ECO:0000313" key="6">
    <source>
        <dbReference type="EMBL" id="SUI84919.1"/>
    </source>
</evidence>
<dbReference type="Pfam" id="PF00590">
    <property type="entry name" value="TP_methylase"/>
    <property type="match status" value="1"/>
</dbReference>
<evidence type="ECO:0000259" key="5">
    <source>
        <dbReference type="Pfam" id="PF00590"/>
    </source>
</evidence>
<dbReference type="InterPro" id="IPR014777">
    <property type="entry name" value="4pyrrole_Mease_sub1"/>
</dbReference>
<evidence type="ECO:0000313" key="7">
    <source>
        <dbReference type="Proteomes" id="UP000255529"/>
    </source>
</evidence>
<evidence type="ECO:0000256" key="2">
    <source>
        <dbReference type="ARBA" id="ARBA00005879"/>
    </source>
</evidence>
<dbReference type="InterPro" id="IPR000878">
    <property type="entry name" value="4pyrrol_Mease"/>
</dbReference>
<dbReference type="PROSITE" id="PS00839">
    <property type="entry name" value="SUMT_1"/>
    <property type="match status" value="1"/>
</dbReference>
<name>A0A380AP17_9GAMM</name>
<dbReference type="EC" id="2.1.1.107" evidence="3"/>